<dbReference type="RefSeq" id="WP_078747265.1">
    <property type="nucleotide sequence ID" value="NZ_CP137850.1"/>
</dbReference>
<organism evidence="3 4">
    <name type="scientific">Mycoplasmopsis verecunda</name>
    <dbReference type="NCBI Taxonomy" id="171291"/>
    <lineage>
        <taxon>Bacteria</taxon>
        <taxon>Bacillati</taxon>
        <taxon>Mycoplasmatota</taxon>
        <taxon>Mycoplasmoidales</taxon>
        <taxon>Metamycoplasmataceae</taxon>
        <taxon>Mycoplasmopsis</taxon>
    </lineage>
</organism>
<dbReference type="Proteomes" id="UP000190389">
    <property type="component" value="Unassembled WGS sequence"/>
</dbReference>
<evidence type="ECO:0000259" key="2">
    <source>
        <dbReference type="Pfam" id="PF20693"/>
    </source>
</evidence>
<dbReference type="Pfam" id="PF20693">
    <property type="entry name" value="YobI-ATPase"/>
    <property type="match status" value="1"/>
</dbReference>
<dbReference type="OrthoDB" id="1701659at2"/>
<evidence type="ECO:0000313" key="4">
    <source>
        <dbReference type="Proteomes" id="UP000190389"/>
    </source>
</evidence>
<gene>
    <name evidence="3" type="ORF">SAMN02745154_00551</name>
</gene>
<keyword evidence="1" id="KW-0812">Transmembrane</keyword>
<keyword evidence="4" id="KW-1185">Reference proteome</keyword>
<evidence type="ECO:0000313" key="3">
    <source>
        <dbReference type="EMBL" id="SJZ58656.1"/>
    </source>
</evidence>
<dbReference type="EMBL" id="FUXF01000021">
    <property type="protein sequence ID" value="SJZ58656.1"/>
    <property type="molecule type" value="Genomic_DNA"/>
</dbReference>
<protein>
    <recommendedName>
        <fullName evidence="2">YobI-like P-loop NTPase domain-containing protein</fullName>
    </recommendedName>
</protein>
<dbReference type="STRING" id="171291.SAMN02745154_00551"/>
<dbReference type="AlphaFoldDB" id="A0A1T4LVJ6"/>
<feature type="transmembrane region" description="Helical" evidence="1">
    <location>
        <begin position="293"/>
        <end position="318"/>
    </location>
</feature>
<proteinExistence type="predicted"/>
<sequence length="787" mass="93143">MNNIIKFIPLKLKKNYDKNNISEFILTFFNLHKLIYEYYHNTFCDIHNDDSIKNIGFIATYGKGKSTFISWLYTYKNIIENSNSALDIELKKFIDIEDDNINKSAVFDYYNMMEHIISSHINRNIMEYFDGKIQNITLIDFESCHCSQNNSNNIKYSEIALNFINLAKLFYTNYKQNLNSYSLPISISIGDYDLDGNKDISTNFIEEKIISKLESCISDKDIQRHQVPLKSTTRHSKFISLLFVISLFCTLIFGTTLITLKLFNYPVDIFVDKVQKISINGQTINISDDVNTYWWHISLILHIGFLISIVFLSFVICWKSYFWIRNKSYSKIKFDSLQIMGTNIQASDEKQGFSENKKYIYKLISLICNVYDKKHPNKALIFEDLDRLHNKDIFTSLHDLNSEINQMIKNNFTNHNQSNAIQFIYVTSDSIFTDVDDKTKFFDAIINYDNDYLNNKLSNSQIQQVILDKFNISNIDNIYTSKSVDVLTLNLFQSFINHISTKISNYRTYVLFKEYLDEEFTNNQSYINYIDDLKNWNLAFYYFDIYNKENKDYVSFLIDFMRLYNVYIRTFFASDYNKFQLEASYLNYSNQNLNSLFSGIKKYLIDKLLQQTNNDFKWVYRYTKIINILETCCTMNHLLQIDNDLPKNIIDIVVNNTIDINSSEIDVEFKYFFNNQSNESNQYLWKYNTQDIEDIYNIDLMFSLGIWQGNDFKKAYLNNQRELTLRISNKLIPYSEDFYNLQTISLNFLKLLLISIEENNNLQSVRAYLNEGTREVNLLNKVLNIVN</sequence>
<feature type="transmembrane region" description="Helical" evidence="1">
    <location>
        <begin position="238"/>
        <end position="260"/>
    </location>
</feature>
<evidence type="ECO:0000256" key="1">
    <source>
        <dbReference type="SAM" id="Phobius"/>
    </source>
</evidence>
<keyword evidence="1" id="KW-1133">Transmembrane helix</keyword>
<dbReference type="InterPro" id="IPR048428">
    <property type="entry name" value="YobI-NTPase"/>
</dbReference>
<feature type="domain" description="YobI-like P-loop NTPase" evidence="2">
    <location>
        <begin position="194"/>
        <end position="447"/>
    </location>
</feature>
<accession>A0A1T4LVJ6</accession>
<keyword evidence="1" id="KW-0472">Membrane</keyword>
<name>A0A1T4LVJ6_9BACT</name>
<reference evidence="4" key="1">
    <citation type="submission" date="2017-02" db="EMBL/GenBank/DDBJ databases">
        <authorList>
            <person name="Varghese N."/>
            <person name="Submissions S."/>
        </authorList>
    </citation>
    <scope>NUCLEOTIDE SEQUENCE [LARGE SCALE GENOMIC DNA]</scope>
    <source>
        <strain evidence="4">ATCC 27862</strain>
    </source>
</reference>